<dbReference type="FunCoup" id="A0A395JH81">
    <property type="interactions" value="71"/>
</dbReference>
<keyword evidence="9" id="KW-0408">Iron</keyword>
<keyword evidence="1" id="KW-0813">Transport</keyword>
<dbReference type="EMBL" id="QNRT01000004">
    <property type="protein sequence ID" value="RBP49195.1"/>
    <property type="molecule type" value="Genomic_DNA"/>
</dbReference>
<keyword evidence="3" id="KW-0004">4Fe-4S</keyword>
<evidence type="ECO:0000256" key="1">
    <source>
        <dbReference type="ARBA" id="ARBA00022448"/>
    </source>
</evidence>
<evidence type="ECO:0000259" key="12">
    <source>
        <dbReference type="PROSITE" id="PS51379"/>
    </source>
</evidence>
<evidence type="ECO:0000256" key="11">
    <source>
        <dbReference type="ARBA" id="ARBA00023136"/>
    </source>
</evidence>
<keyword evidence="15" id="KW-1185">Reference proteome</keyword>
<keyword evidence="5" id="KW-0479">Metal-binding</keyword>
<proteinExistence type="predicted"/>
<evidence type="ECO:0000256" key="5">
    <source>
        <dbReference type="ARBA" id="ARBA00022723"/>
    </source>
</evidence>
<reference evidence="14 15" key="1">
    <citation type="submission" date="2018-06" db="EMBL/GenBank/DDBJ databases">
        <title>Genomic Encyclopedia of Type Strains, Phase IV (KMG-IV): sequencing the most valuable type-strain genomes for metagenomic binning, comparative biology and taxonomic classification.</title>
        <authorList>
            <person name="Goeker M."/>
        </authorList>
    </citation>
    <scope>NUCLEOTIDE SEQUENCE [LARGE SCALE GENOMIC DNA]</scope>
    <source>
        <strain evidence="14 15">DSM 24032</strain>
    </source>
</reference>
<dbReference type="Pfam" id="PF04060">
    <property type="entry name" value="FeS"/>
    <property type="match status" value="1"/>
</dbReference>
<dbReference type="InterPro" id="IPR017900">
    <property type="entry name" value="4Fe4S_Fe_S_CS"/>
</dbReference>
<dbReference type="GO" id="GO:0051539">
    <property type="term" value="F:4 iron, 4 sulfur cluster binding"/>
    <property type="evidence" value="ECO:0007669"/>
    <property type="project" value="UniProtKB-KW"/>
</dbReference>
<dbReference type="Proteomes" id="UP000253083">
    <property type="component" value="Unassembled WGS sequence"/>
</dbReference>
<dbReference type="PROSITE" id="PS51379">
    <property type="entry name" value="4FE4S_FER_2"/>
    <property type="match status" value="2"/>
</dbReference>
<evidence type="ECO:0000256" key="2">
    <source>
        <dbReference type="ARBA" id="ARBA00022475"/>
    </source>
</evidence>
<dbReference type="NCBIfam" id="TIGR01944">
    <property type="entry name" value="rnfB"/>
    <property type="match status" value="1"/>
</dbReference>
<keyword evidence="10" id="KW-0411">Iron-sulfur</keyword>
<keyword evidence="11" id="KW-0472">Membrane</keyword>
<dbReference type="PROSITE" id="PS51656">
    <property type="entry name" value="4FE4S"/>
    <property type="match status" value="1"/>
</dbReference>
<dbReference type="InterPro" id="IPR017896">
    <property type="entry name" value="4Fe4S_Fe-S-bd"/>
</dbReference>
<protein>
    <submittedName>
        <fullName evidence="14">Electron transport complex protein RnfB</fullName>
    </submittedName>
</protein>
<dbReference type="Gene3D" id="3.30.70.20">
    <property type="match status" value="1"/>
</dbReference>
<dbReference type="InParanoid" id="A0A395JH81"/>
<dbReference type="InterPro" id="IPR007202">
    <property type="entry name" value="4Fe-4S_dom"/>
</dbReference>
<dbReference type="GO" id="GO:0046872">
    <property type="term" value="F:metal ion binding"/>
    <property type="evidence" value="ECO:0007669"/>
    <property type="project" value="UniProtKB-KW"/>
</dbReference>
<organism evidence="14 15">
    <name type="scientific">Arenicella xantha</name>
    <dbReference type="NCBI Taxonomy" id="644221"/>
    <lineage>
        <taxon>Bacteria</taxon>
        <taxon>Pseudomonadati</taxon>
        <taxon>Pseudomonadota</taxon>
        <taxon>Gammaproteobacteria</taxon>
        <taxon>Arenicellales</taxon>
        <taxon>Arenicellaceae</taxon>
        <taxon>Arenicella</taxon>
    </lineage>
</organism>
<dbReference type="Pfam" id="PF14697">
    <property type="entry name" value="Fer4_21"/>
    <property type="match status" value="1"/>
</dbReference>
<dbReference type="PANTHER" id="PTHR42859">
    <property type="entry name" value="OXIDOREDUCTASE"/>
    <property type="match status" value="1"/>
</dbReference>
<dbReference type="OrthoDB" id="9789936at2"/>
<comment type="caution">
    <text evidence="14">The sequence shown here is derived from an EMBL/GenBank/DDBJ whole genome shotgun (WGS) entry which is preliminary data.</text>
</comment>
<keyword evidence="2" id="KW-1003">Cell membrane</keyword>
<evidence type="ECO:0000256" key="10">
    <source>
        <dbReference type="ARBA" id="ARBA00023014"/>
    </source>
</evidence>
<evidence type="ECO:0000256" key="9">
    <source>
        <dbReference type="ARBA" id="ARBA00023004"/>
    </source>
</evidence>
<evidence type="ECO:0000259" key="13">
    <source>
        <dbReference type="PROSITE" id="PS51656"/>
    </source>
</evidence>
<sequence>MQRDQKIKAIDEWLPQTQCTQCSYPRCHDYAVAIADGEADINQCPPGGDVTIRGLASLLGRIGKPLNPKFGIHKPKQLAVIDEAICIGCVMCIKACPTDAILGSAKVMHTVIERDCTGCELCIEPCPVDCIDMVDQPQQPDFTWRWDDYSPDATARARAQTNAKLARESARTQAKSSLAKLKELRKEKGSEQIKHDIAAALARVKQRSE</sequence>
<dbReference type="Gene3D" id="1.10.15.40">
    <property type="entry name" value="Electron transport complex subunit B, putative Fe-S cluster"/>
    <property type="match status" value="1"/>
</dbReference>
<keyword evidence="8" id="KW-0249">Electron transport</keyword>
<feature type="domain" description="4Fe-4S ferredoxin-type" evidence="12">
    <location>
        <begin position="77"/>
        <end position="106"/>
    </location>
</feature>
<evidence type="ECO:0000256" key="8">
    <source>
        <dbReference type="ARBA" id="ARBA00022982"/>
    </source>
</evidence>
<dbReference type="InterPro" id="IPR010207">
    <property type="entry name" value="Elect_transpt_cplx_RnfB/RsxB"/>
</dbReference>
<keyword evidence="6" id="KW-0677">Repeat</keyword>
<keyword evidence="7" id="KW-1278">Translocase</keyword>
<gene>
    <name evidence="14" type="ORF">DFR28_104123</name>
</gene>
<dbReference type="PANTHER" id="PTHR42859:SF3">
    <property type="entry name" value="ION-TRANSLOCATING OXIDOREDUCTASE COMPLEX SUBUNIT B"/>
    <property type="match status" value="1"/>
</dbReference>
<dbReference type="AlphaFoldDB" id="A0A395JH81"/>
<feature type="domain" description="4Fe-4S ferredoxin-type" evidence="12">
    <location>
        <begin position="108"/>
        <end position="136"/>
    </location>
</feature>
<dbReference type="SUPFAM" id="SSF54862">
    <property type="entry name" value="4Fe-4S ferredoxins"/>
    <property type="match status" value="1"/>
</dbReference>
<evidence type="ECO:0000256" key="6">
    <source>
        <dbReference type="ARBA" id="ARBA00022737"/>
    </source>
</evidence>
<evidence type="ECO:0000313" key="14">
    <source>
        <dbReference type="EMBL" id="RBP49195.1"/>
    </source>
</evidence>
<evidence type="ECO:0000256" key="3">
    <source>
        <dbReference type="ARBA" id="ARBA00022485"/>
    </source>
</evidence>
<feature type="domain" description="4Fe-4S" evidence="13">
    <location>
        <begin position="2"/>
        <end position="61"/>
    </location>
</feature>
<dbReference type="GO" id="GO:0009055">
    <property type="term" value="F:electron transfer activity"/>
    <property type="evidence" value="ECO:0007669"/>
    <property type="project" value="InterPro"/>
</dbReference>
<dbReference type="PROSITE" id="PS00198">
    <property type="entry name" value="4FE4S_FER_1"/>
    <property type="match status" value="2"/>
</dbReference>
<evidence type="ECO:0000313" key="15">
    <source>
        <dbReference type="Proteomes" id="UP000253083"/>
    </source>
</evidence>
<evidence type="ECO:0000256" key="4">
    <source>
        <dbReference type="ARBA" id="ARBA00022519"/>
    </source>
</evidence>
<name>A0A395JH81_9GAMM</name>
<dbReference type="RefSeq" id="WP_113955061.1">
    <property type="nucleotide sequence ID" value="NZ_QNRT01000004.1"/>
</dbReference>
<dbReference type="InterPro" id="IPR050294">
    <property type="entry name" value="RnfB_subfamily"/>
</dbReference>
<accession>A0A395JH81</accession>
<keyword evidence="4" id="KW-0997">Cell inner membrane</keyword>
<evidence type="ECO:0000256" key="7">
    <source>
        <dbReference type="ARBA" id="ARBA00022967"/>
    </source>
</evidence>